<dbReference type="AlphaFoldDB" id="A0A370DE60"/>
<sequence length="177" mass="17973">MNKVFRSVVKLIFSFILLSSLYACGSSNNEKNNATTEMPSELQKLTLTGGGTLAAFVTVDGDTANRIEMTIDGTGTGSASASISGLSLAVHTIVISYEYTDGAGTIVLATASNTVDLTSGSGNLSFAAGDYDLATYDDDSDGISNAAELAAGSDPRVDEGDGPCVFGTSTIGNCVLG</sequence>
<evidence type="ECO:0000313" key="3">
    <source>
        <dbReference type="Proteomes" id="UP000254266"/>
    </source>
</evidence>
<keyword evidence="1" id="KW-0732">Signal</keyword>
<dbReference type="EMBL" id="QFXC01000011">
    <property type="protein sequence ID" value="RDH82446.1"/>
    <property type="molecule type" value="Genomic_DNA"/>
</dbReference>
<keyword evidence="3" id="KW-1185">Reference proteome</keyword>
<organism evidence="2 3">
    <name type="scientific">endosymbiont of Galathealinum brachiosum</name>
    <dbReference type="NCBI Taxonomy" id="2200906"/>
    <lineage>
        <taxon>Bacteria</taxon>
        <taxon>Pseudomonadati</taxon>
        <taxon>Pseudomonadota</taxon>
        <taxon>Gammaproteobacteria</taxon>
        <taxon>sulfur-oxidizing symbionts</taxon>
    </lineage>
</organism>
<evidence type="ECO:0000256" key="1">
    <source>
        <dbReference type="SAM" id="SignalP"/>
    </source>
</evidence>
<dbReference type="PROSITE" id="PS51257">
    <property type="entry name" value="PROKAR_LIPOPROTEIN"/>
    <property type="match status" value="1"/>
</dbReference>
<evidence type="ECO:0000313" key="2">
    <source>
        <dbReference type="EMBL" id="RDH82446.1"/>
    </source>
</evidence>
<feature type="signal peptide" evidence="1">
    <location>
        <begin position="1"/>
        <end position="25"/>
    </location>
</feature>
<dbReference type="Proteomes" id="UP000254266">
    <property type="component" value="Unassembled WGS sequence"/>
</dbReference>
<protein>
    <submittedName>
        <fullName evidence="2">Uncharacterized protein</fullName>
    </submittedName>
</protein>
<name>A0A370DE60_9GAMM</name>
<gene>
    <name evidence="2" type="ORF">DIZ80_09140</name>
</gene>
<feature type="chain" id="PRO_5016689482" evidence="1">
    <location>
        <begin position="26"/>
        <end position="177"/>
    </location>
</feature>
<proteinExistence type="predicted"/>
<reference evidence="2 3" key="1">
    <citation type="journal article" date="2018" name="ISME J.">
        <title>Endosymbiont genomes yield clues of tubeworm success.</title>
        <authorList>
            <person name="Li Y."/>
            <person name="Liles M.R."/>
            <person name="Halanych K.M."/>
        </authorList>
    </citation>
    <scope>NUCLEOTIDE SEQUENCE [LARGE SCALE GENOMIC DNA]</scope>
    <source>
        <strain evidence="2">A1464</strain>
    </source>
</reference>
<comment type="caution">
    <text evidence="2">The sequence shown here is derived from an EMBL/GenBank/DDBJ whole genome shotgun (WGS) entry which is preliminary data.</text>
</comment>
<accession>A0A370DE60</accession>